<dbReference type="PANTHER" id="PTHR21310">
    <property type="entry name" value="AMINOGLYCOSIDE PHOSPHOTRANSFERASE-RELATED-RELATED"/>
    <property type="match status" value="1"/>
</dbReference>
<dbReference type="PANTHER" id="PTHR21310:SF48">
    <property type="entry name" value="AMINOGLYCOSIDE PHOSPHOTRANSFERASE DOMAIN-CONTAINING PROTEIN"/>
    <property type="match status" value="1"/>
</dbReference>
<organism evidence="2 3">
    <name type="scientific">Arthrobotrys musiformis</name>
    <dbReference type="NCBI Taxonomy" id="47236"/>
    <lineage>
        <taxon>Eukaryota</taxon>
        <taxon>Fungi</taxon>
        <taxon>Dikarya</taxon>
        <taxon>Ascomycota</taxon>
        <taxon>Pezizomycotina</taxon>
        <taxon>Orbiliomycetes</taxon>
        <taxon>Orbiliales</taxon>
        <taxon>Orbiliaceae</taxon>
        <taxon>Arthrobotrys</taxon>
    </lineage>
</organism>
<name>A0AAV9VU55_9PEZI</name>
<feature type="domain" description="Aminoglycoside phosphotransferase" evidence="1">
    <location>
        <begin position="71"/>
        <end position="253"/>
    </location>
</feature>
<evidence type="ECO:0000313" key="2">
    <source>
        <dbReference type="EMBL" id="KAK6496745.1"/>
    </source>
</evidence>
<evidence type="ECO:0000313" key="3">
    <source>
        <dbReference type="Proteomes" id="UP001370758"/>
    </source>
</evidence>
<proteinExistence type="predicted"/>
<dbReference type="InterPro" id="IPR011009">
    <property type="entry name" value="Kinase-like_dom_sf"/>
</dbReference>
<dbReference type="Pfam" id="PF01636">
    <property type="entry name" value="APH"/>
    <property type="match status" value="1"/>
</dbReference>
<reference evidence="2 3" key="1">
    <citation type="submission" date="2023-08" db="EMBL/GenBank/DDBJ databases">
        <authorList>
            <person name="Palmer J.M."/>
        </authorList>
    </citation>
    <scope>NUCLEOTIDE SEQUENCE [LARGE SCALE GENOMIC DNA]</scope>
    <source>
        <strain evidence="2 3">TWF481</strain>
    </source>
</reference>
<dbReference type="InterPro" id="IPR051678">
    <property type="entry name" value="AGP_Transferase"/>
</dbReference>
<keyword evidence="3" id="KW-1185">Reference proteome</keyword>
<comment type="caution">
    <text evidence="2">The sequence shown here is derived from an EMBL/GenBank/DDBJ whole genome shotgun (WGS) entry which is preliminary data.</text>
</comment>
<accession>A0AAV9VU55</accession>
<dbReference type="AlphaFoldDB" id="A0AAV9VU55"/>
<evidence type="ECO:0000259" key="1">
    <source>
        <dbReference type="Pfam" id="PF01636"/>
    </source>
</evidence>
<dbReference type="EMBL" id="JAVHJL010000010">
    <property type="protein sequence ID" value="KAK6496745.1"/>
    <property type="molecule type" value="Genomic_DNA"/>
</dbReference>
<sequence>MEPPAVTIPYYAPSAPFPLPTIAEIESGEPFQSRPDHGWKTVFVGEKFMVKCGDSQSVSLIEGEHILFLSRVLESKVKLPVIYALYTDTNSEGQSLNFIVMERVYGACLDTIWPSLEEKSKQVIASTFKAFFQELRSIPAPGYYGSIGRRPVLVGFGDTLRSNGLIDGPFSSQQEFNNAFASNLVKDTSEKPALRLQLYSRMMNKALNDHPACFTYGNFGLDNIVLDGEGGLTIINWQDSGWLPTYWEYITAVCDVEFDDEMHLWIASMIPTFEAEFCVVQTMYRGG</sequence>
<dbReference type="SUPFAM" id="SSF56112">
    <property type="entry name" value="Protein kinase-like (PK-like)"/>
    <property type="match status" value="1"/>
</dbReference>
<protein>
    <recommendedName>
        <fullName evidence="1">Aminoglycoside phosphotransferase domain-containing protein</fullName>
    </recommendedName>
</protein>
<gene>
    <name evidence="2" type="ORF">TWF481_001733</name>
</gene>
<dbReference type="Proteomes" id="UP001370758">
    <property type="component" value="Unassembled WGS sequence"/>
</dbReference>
<dbReference type="InterPro" id="IPR002575">
    <property type="entry name" value="Aminoglycoside_PTrfase"/>
</dbReference>